<sequence>MDWESLRAAEFPITERWAYFDHAAVAPIPRRAGDILRTWADDQEQNGVIHWLDWERKLGTTRRQIAELLNAEVDEIAFVSSTTHGIGLIAEGFPWREGDSVVTAAEEYPSNVYPWMNLASRGVELRTVPSRDGRVWARDLAAAIDETTRLLTISHVEFASGFRNDIDALAELCKARGIAFFVDAIQGLGPLVIDVKRTPIDFLAADGHKWLLGPEGAGLLFVRREWIDRLRPLGVGWHSVVSSFNTPGFNFTLKPSAERWEGGSCNMPGLQAFGASLSLIMELGKETVSQRILERAEAVREIARSAGWQVYGSTRGDDLSGIVALEREGVDPDVVVRRLRAAGVAVASRRGRLRISPHVYNNEEDLERLRMGLISDLGHASE</sequence>
<dbReference type="OrthoDB" id="9804366at2"/>
<organism evidence="3 4">
    <name type="scientific">Singulisphaera acidiphila (strain ATCC BAA-1392 / DSM 18658 / VKM B-2454 / MOB10)</name>
    <dbReference type="NCBI Taxonomy" id="886293"/>
    <lineage>
        <taxon>Bacteria</taxon>
        <taxon>Pseudomonadati</taxon>
        <taxon>Planctomycetota</taxon>
        <taxon>Planctomycetia</taxon>
        <taxon>Isosphaerales</taxon>
        <taxon>Isosphaeraceae</taxon>
        <taxon>Singulisphaera</taxon>
    </lineage>
</organism>
<dbReference type="STRING" id="886293.Sinac_6412"/>
<dbReference type="Gene3D" id="3.90.1150.10">
    <property type="entry name" value="Aspartate Aminotransferase, domain 1"/>
    <property type="match status" value="1"/>
</dbReference>
<proteinExistence type="predicted"/>
<dbReference type="Gene3D" id="3.40.640.10">
    <property type="entry name" value="Type I PLP-dependent aspartate aminotransferase-like (Major domain)"/>
    <property type="match status" value="1"/>
</dbReference>
<evidence type="ECO:0000256" key="1">
    <source>
        <dbReference type="ARBA" id="ARBA00022898"/>
    </source>
</evidence>
<dbReference type="KEGG" id="saci:Sinac_6412"/>
<feature type="domain" description="Aminotransferase class V" evidence="2">
    <location>
        <begin position="19"/>
        <end position="369"/>
    </location>
</feature>
<dbReference type="PANTHER" id="PTHR43586">
    <property type="entry name" value="CYSTEINE DESULFURASE"/>
    <property type="match status" value="1"/>
</dbReference>
<dbReference type="RefSeq" id="WP_015249575.1">
    <property type="nucleotide sequence ID" value="NC_019892.1"/>
</dbReference>
<dbReference type="InterPro" id="IPR000192">
    <property type="entry name" value="Aminotrans_V_dom"/>
</dbReference>
<dbReference type="SUPFAM" id="SSF53383">
    <property type="entry name" value="PLP-dependent transferases"/>
    <property type="match status" value="1"/>
</dbReference>
<dbReference type="eggNOG" id="COG0520">
    <property type="taxonomic scope" value="Bacteria"/>
</dbReference>
<keyword evidence="4" id="KW-1185">Reference proteome</keyword>
<protein>
    <submittedName>
        <fullName evidence="3">Selenocysteine lyase</fullName>
    </submittedName>
</protein>
<evidence type="ECO:0000313" key="3">
    <source>
        <dbReference type="EMBL" id="AGA30492.1"/>
    </source>
</evidence>
<dbReference type="Pfam" id="PF00266">
    <property type="entry name" value="Aminotran_5"/>
    <property type="match status" value="1"/>
</dbReference>
<dbReference type="GO" id="GO:0016829">
    <property type="term" value="F:lyase activity"/>
    <property type="evidence" value="ECO:0007669"/>
    <property type="project" value="UniProtKB-KW"/>
</dbReference>
<dbReference type="Proteomes" id="UP000010798">
    <property type="component" value="Chromosome"/>
</dbReference>
<gene>
    <name evidence="3" type="ordered locus">Sinac_6412</name>
</gene>
<dbReference type="AlphaFoldDB" id="L0DML2"/>
<accession>L0DML2</accession>
<dbReference type="InterPro" id="IPR015422">
    <property type="entry name" value="PyrdxlP-dep_Trfase_small"/>
</dbReference>
<dbReference type="PANTHER" id="PTHR43586:SF15">
    <property type="entry name" value="BLR3095 PROTEIN"/>
    <property type="match status" value="1"/>
</dbReference>
<dbReference type="HOGENOM" id="CLU_003433_2_1_0"/>
<keyword evidence="1" id="KW-0663">Pyridoxal phosphate</keyword>
<dbReference type="InterPro" id="IPR015421">
    <property type="entry name" value="PyrdxlP-dep_Trfase_major"/>
</dbReference>
<dbReference type="EMBL" id="CP003364">
    <property type="protein sequence ID" value="AGA30492.1"/>
    <property type="molecule type" value="Genomic_DNA"/>
</dbReference>
<evidence type="ECO:0000259" key="2">
    <source>
        <dbReference type="Pfam" id="PF00266"/>
    </source>
</evidence>
<keyword evidence="3" id="KW-0456">Lyase</keyword>
<reference evidence="3 4" key="1">
    <citation type="submission" date="2012-02" db="EMBL/GenBank/DDBJ databases">
        <title>Complete sequence of chromosome of Singulisphaera acidiphila DSM 18658.</title>
        <authorList>
            <consortium name="US DOE Joint Genome Institute (JGI-PGF)"/>
            <person name="Lucas S."/>
            <person name="Copeland A."/>
            <person name="Lapidus A."/>
            <person name="Glavina del Rio T."/>
            <person name="Dalin E."/>
            <person name="Tice H."/>
            <person name="Bruce D."/>
            <person name="Goodwin L."/>
            <person name="Pitluck S."/>
            <person name="Peters L."/>
            <person name="Ovchinnikova G."/>
            <person name="Chertkov O."/>
            <person name="Kyrpides N."/>
            <person name="Mavromatis K."/>
            <person name="Ivanova N."/>
            <person name="Brettin T."/>
            <person name="Detter J.C."/>
            <person name="Han C."/>
            <person name="Larimer F."/>
            <person name="Land M."/>
            <person name="Hauser L."/>
            <person name="Markowitz V."/>
            <person name="Cheng J.-F."/>
            <person name="Hugenholtz P."/>
            <person name="Woyke T."/>
            <person name="Wu D."/>
            <person name="Tindall B."/>
            <person name="Pomrenke H."/>
            <person name="Brambilla E."/>
            <person name="Klenk H.-P."/>
            <person name="Eisen J.A."/>
        </authorList>
    </citation>
    <scope>NUCLEOTIDE SEQUENCE [LARGE SCALE GENOMIC DNA]</scope>
    <source>
        <strain evidence="4">ATCC BAA-1392 / DSM 18658 / VKM B-2454 / MOB10</strain>
    </source>
</reference>
<name>L0DML2_SINAD</name>
<dbReference type="InterPro" id="IPR015424">
    <property type="entry name" value="PyrdxlP-dep_Trfase"/>
</dbReference>
<evidence type="ECO:0000313" key="4">
    <source>
        <dbReference type="Proteomes" id="UP000010798"/>
    </source>
</evidence>